<dbReference type="Gene3D" id="3.40.50.2300">
    <property type="match status" value="1"/>
</dbReference>
<dbReference type="GO" id="GO:0003677">
    <property type="term" value="F:DNA binding"/>
    <property type="evidence" value="ECO:0007669"/>
    <property type="project" value="InterPro"/>
</dbReference>
<dbReference type="PANTHER" id="PTHR37299:SF1">
    <property type="entry name" value="STAGE 0 SPORULATION PROTEIN A HOMOLOG"/>
    <property type="match status" value="1"/>
</dbReference>
<feature type="domain" description="Response regulatory" evidence="2">
    <location>
        <begin position="8"/>
        <end position="122"/>
    </location>
</feature>
<dbReference type="PROSITE" id="PS50930">
    <property type="entry name" value="HTH_LYTTR"/>
    <property type="match status" value="1"/>
</dbReference>
<gene>
    <name evidence="4" type="ORF">CWM47_00480</name>
</gene>
<dbReference type="InterPro" id="IPR011006">
    <property type="entry name" value="CheY-like_superfamily"/>
</dbReference>
<dbReference type="KEGG" id="spir:CWM47_00480"/>
<dbReference type="Gene3D" id="2.40.50.1020">
    <property type="entry name" value="LytTr DNA-binding domain"/>
    <property type="match status" value="1"/>
</dbReference>
<evidence type="ECO:0000256" key="1">
    <source>
        <dbReference type="PROSITE-ProRule" id="PRU00169"/>
    </source>
</evidence>
<dbReference type="InterPro" id="IPR007492">
    <property type="entry name" value="LytTR_DNA-bd_dom"/>
</dbReference>
<dbReference type="Pfam" id="PF04397">
    <property type="entry name" value="LytTR"/>
    <property type="match status" value="1"/>
</dbReference>
<feature type="domain" description="HTH LytTR-type" evidence="3">
    <location>
        <begin position="131"/>
        <end position="229"/>
    </location>
</feature>
<dbReference type="PANTHER" id="PTHR37299">
    <property type="entry name" value="TRANSCRIPTIONAL REGULATOR-RELATED"/>
    <property type="match status" value="1"/>
</dbReference>
<protein>
    <recommendedName>
        <fullName evidence="6">DNA-binding response regulator</fullName>
    </recommendedName>
</protein>
<accession>A0A2K8YS22</accession>
<evidence type="ECO:0000259" key="2">
    <source>
        <dbReference type="PROSITE" id="PS50110"/>
    </source>
</evidence>
<dbReference type="GO" id="GO:0000156">
    <property type="term" value="F:phosphorelay response regulator activity"/>
    <property type="evidence" value="ECO:0007669"/>
    <property type="project" value="InterPro"/>
</dbReference>
<proteinExistence type="predicted"/>
<evidence type="ECO:0000259" key="3">
    <source>
        <dbReference type="PROSITE" id="PS50930"/>
    </source>
</evidence>
<dbReference type="EMBL" id="CP025096">
    <property type="protein sequence ID" value="AUD00427.1"/>
    <property type="molecule type" value="Genomic_DNA"/>
</dbReference>
<name>A0A2K8YS22_9BACT</name>
<dbReference type="AlphaFoldDB" id="A0A2K8YS22"/>
<dbReference type="InterPro" id="IPR001789">
    <property type="entry name" value="Sig_transdc_resp-reg_receiver"/>
</dbReference>
<organism evidence="4 5">
    <name type="scientific">Spirosoma pollinicola</name>
    <dbReference type="NCBI Taxonomy" id="2057025"/>
    <lineage>
        <taxon>Bacteria</taxon>
        <taxon>Pseudomonadati</taxon>
        <taxon>Bacteroidota</taxon>
        <taxon>Cytophagia</taxon>
        <taxon>Cytophagales</taxon>
        <taxon>Cytophagaceae</taxon>
        <taxon>Spirosoma</taxon>
    </lineage>
</organism>
<sequence>MVSSQLTSILTIETNLVDAVDLQKTVQTMGFPCPQLAHSLEVAQEVIARQNPDIIICNLFLDGKPKGLDLLHQFPDYSKKFIIITSSLDSSFYETTNSLGVGGHLVKPFHALTLRSTIDRILATVEKTSYLFVRGLKNAQIRINFNDILYLYSERNYTFIKTSDNLHTIKRSLIKMQQELDTRFIRVHNSYIINEDHIKSIATQMVLIEKEIIPLGRAYRKNLIDKHNLKRYSANQPGRRVIDK</sequence>
<dbReference type="InterPro" id="IPR046947">
    <property type="entry name" value="LytR-like"/>
</dbReference>
<reference evidence="4 5" key="1">
    <citation type="submission" date="2017-11" db="EMBL/GenBank/DDBJ databases">
        <title>Taxonomic description and genome sequences of Spirosoma HA7 sp. nov., isolated from pollen microhabitat of Corylus avellana.</title>
        <authorList>
            <person name="Ambika Manirajan B."/>
            <person name="Suarez C."/>
            <person name="Ratering S."/>
            <person name="Geissler-Plaum R."/>
            <person name="Cardinale M."/>
            <person name="Sylvia S."/>
        </authorList>
    </citation>
    <scope>NUCLEOTIDE SEQUENCE [LARGE SCALE GENOMIC DNA]</scope>
    <source>
        <strain evidence="4 5">HA7</strain>
    </source>
</reference>
<evidence type="ECO:0000313" key="5">
    <source>
        <dbReference type="Proteomes" id="UP000232883"/>
    </source>
</evidence>
<keyword evidence="5" id="KW-1185">Reference proteome</keyword>
<dbReference type="Proteomes" id="UP000232883">
    <property type="component" value="Chromosome"/>
</dbReference>
<dbReference type="PROSITE" id="PS50110">
    <property type="entry name" value="RESPONSE_REGULATORY"/>
    <property type="match status" value="1"/>
</dbReference>
<evidence type="ECO:0008006" key="6">
    <source>
        <dbReference type="Google" id="ProtNLM"/>
    </source>
</evidence>
<dbReference type="SUPFAM" id="SSF52172">
    <property type="entry name" value="CheY-like"/>
    <property type="match status" value="1"/>
</dbReference>
<evidence type="ECO:0000313" key="4">
    <source>
        <dbReference type="EMBL" id="AUD00427.1"/>
    </source>
</evidence>
<dbReference type="OrthoDB" id="941829at2"/>
<comment type="caution">
    <text evidence="1">Lacks conserved residue(s) required for the propagation of feature annotation.</text>
</comment>
<dbReference type="SMART" id="SM00850">
    <property type="entry name" value="LytTR"/>
    <property type="match status" value="1"/>
</dbReference>